<feature type="region of interest" description="Disordered" evidence="1">
    <location>
        <begin position="147"/>
        <end position="178"/>
    </location>
</feature>
<dbReference type="Proteomes" id="UP000054837">
    <property type="component" value="Unassembled WGS sequence"/>
</dbReference>
<reference evidence="3 4" key="1">
    <citation type="submission" date="2015-12" db="EMBL/GenBank/DDBJ databases">
        <title>Serinicoccus chungangenesis strain CD08_5 genome sequencing and assembly.</title>
        <authorList>
            <person name="Chander A.M."/>
            <person name="Kaur G."/>
            <person name="Nair G.R."/>
            <person name="Dhawan D.K."/>
            <person name="Kochhar R.K."/>
            <person name="Mayilraj S."/>
            <person name="Bhadada S.K."/>
        </authorList>
    </citation>
    <scope>NUCLEOTIDE SEQUENCE [LARGE SCALE GENOMIC DNA]</scope>
    <source>
        <strain evidence="3 4">CD08_5</strain>
    </source>
</reference>
<sequence>MSYDITLCPRHPGQDWADALAAADAEDAATEADEQALATGVETFRRIEARLREVVDGEVETWVAEETGGDVYGELRALDTGLQVELFDRSASVTVAEDAPGDPGTLEAQVRGAVEAVRQETGYEAYDHHRGETFDGTPVAADDTATMGTAGAADPAEGPATGAETGGPGRRAAADAARRNPASLRRRGWIYLVLGIVITILAIQRLGSGDTGALTIVLLVIGVLDLLGGALLVAVAQRPAADEPTTH</sequence>
<organism evidence="3 4">
    <name type="scientific">Serinicoccus chungangensis</name>
    <dbReference type="NCBI Taxonomy" id="767452"/>
    <lineage>
        <taxon>Bacteria</taxon>
        <taxon>Bacillati</taxon>
        <taxon>Actinomycetota</taxon>
        <taxon>Actinomycetes</taxon>
        <taxon>Micrococcales</taxon>
        <taxon>Ornithinimicrobiaceae</taxon>
        <taxon>Serinicoccus</taxon>
    </lineage>
</organism>
<dbReference type="AlphaFoldDB" id="A0A0W8I3F8"/>
<dbReference type="RefSeq" id="WP_058891963.1">
    <property type="nucleotide sequence ID" value="NZ_LQBL01000030.1"/>
</dbReference>
<evidence type="ECO:0000313" key="3">
    <source>
        <dbReference type="EMBL" id="KUG52427.1"/>
    </source>
</evidence>
<evidence type="ECO:0000256" key="2">
    <source>
        <dbReference type="SAM" id="Phobius"/>
    </source>
</evidence>
<feature type="transmembrane region" description="Helical" evidence="2">
    <location>
        <begin position="188"/>
        <end position="207"/>
    </location>
</feature>
<dbReference type="EMBL" id="LQBL01000030">
    <property type="protein sequence ID" value="KUG52427.1"/>
    <property type="molecule type" value="Genomic_DNA"/>
</dbReference>
<proteinExistence type="predicted"/>
<feature type="compositionally biased region" description="Low complexity" evidence="1">
    <location>
        <begin position="147"/>
        <end position="163"/>
    </location>
</feature>
<accession>A0A0W8I3F8</accession>
<dbReference type="OrthoDB" id="4164936at2"/>
<keyword evidence="2" id="KW-1133">Transmembrane helix</keyword>
<dbReference type="STRING" id="767452.AVL62_13910"/>
<name>A0A0W8I3F8_9MICO</name>
<protein>
    <submittedName>
        <fullName evidence="3">Uncharacterized protein</fullName>
    </submittedName>
</protein>
<feature type="transmembrane region" description="Helical" evidence="2">
    <location>
        <begin position="213"/>
        <end position="235"/>
    </location>
</feature>
<keyword evidence="2" id="KW-0812">Transmembrane</keyword>
<keyword evidence="2" id="KW-0472">Membrane</keyword>
<evidence type="ECO:0000256" key="1">
    <source>
        <dbReference type="SAM" id="MobiDB-lite"/>
    </source>
</evidence>
<evidence type="ECO:0000313" key="4">
    <source>
        <dbReference type="Proteomes" id="UP000054837"/>
    </source>
</evidence>
<comment type="caution">
    <text evidence="3">The sequence shown here is derived from an EMBL/GenBank/DDBJ whole genome shotgun (WGS) entry which is preliminary data.</text>
</comment>
<gene>
    <name evidence="3" type="ORF">AVL62_13910</name>
</gene>
<keyword evidence="4" id="KW-1185">Reference proteome</keyword>